<dbReference type="STRING" id="543379.A0A232FGR6"/>
<evidence type="ECO:0000256" key="13">
    <source>
        <dbReference type="ARBA" id="ARBA00023239"/>
    </source>
</evidence>
<dbReference type="PANTHER" id="PTHR45627:SF1">
    <property type="entry name" value="ADENYLATE CYCLASE TYPE 8"/>
    <property type="match status" value="1"/>
</dbReference>
<accession>A0A232FGR6</accession>
<evidence type="ECO:0000256" key="11">
    <source>
        <dbReference type="ARBA" id="ARBA00022998"/>
    </source>
</evidence>
<feature type="compositionally biased region" description="Polar residues" evidence="15">
    <location>
        <begin position="658"/>
        <end position="671"/>
    </location>
</feature>
<keyword evidence="7" id="KW-0547">Nucleotide-binding</keyword>
<feature type="region of interest" description="Disordered" evidence="15">
    <location>
        <begin position="565"/>
        <end position="632"/>
    </location>
</feature>
<reference evidence="18 19" key="1">
    <citation type="journal article" date="2017" name="Curr. Biol.">
        <title>The Evolution of Venom by Co-option of Single-Copy Genes.</title>
        <authorList>
            <person name="Martinson E.O."/>
            <person name="Mrinalini"/>
            <person name="Kelkar Y.D."/>
            <person name="Chang C.H."/>
            <person name="Werren J.H."/>
        </authorList>
    </citation>
    <scope>NUCLEOTIDE SEQUENCE [LARGE SCALE GENOMIC DNA]</scope>
    <source>
        <strain evidence="18 19">Alberta</strain>
        <tissue evidence="18">Whole body</tissue>
    </source>
</reference>
<proteinExistence type="inferred from homology"/>
<feature type="domain" description="Guanylate cyclase" evidence="17">
    <location>
        <begin position="1122"/>
        <end position="1261"/>
    </location>
</feature>
<keyword evidence="10 16" id="KW-1133">Transmembrane helix</keyword>
<dbReference type="InterPro" id="IPR018297">
    <property type="entry name" value="A/G_cyclase_CS"/>
</dbReference>
<keyword evidence="19" id="KW-1185">Reference proteome</keyword>
<keyword evidence="6" id="KW-0479">Metal-binding</keyword>
<dbReference type="Pfam" id="PF16214">
    <property type="entry name" value="AC_N"/>
    <property type="match status" value="1"/>
</dbReference>
<evidence type="ECO:0000256" key="5">
    <source>
        <dbReference type="ARBA" id="ARBA00022692"/>
    </source>
</evidence>
<keyword evidence="9" id="KW-0460">Magnesium</keyword>
<comment type="caution">
    <text evidence="18">The sequence shown here is derived from an EMBL/GenBank/DDBJ whole genome shotgun (WGS) entry which is preliminary data.</text>
</comment>
<evidence type="ECO:0000259" key="17">
    <source>
        <dbReference type="PROSITE" id="PS50125"/>
    </source>
</evidence>
<feature type="transmembrane region" description="Helical" evidence="16">
    <location>
        <begin position="742"/>
        <end position="763"/>
    </location>
</feature>
<dbReference type="InterPro" id="IPR029787">
    <property type="entry name" value="Nucleotide_cyclase"/>
</dbReference>
<dbReference type="GO" id="GO:0005524">
    <property type="term" value="F:ATP binding"/>
    <property type="evidence" value="ECO:0007669"/>
    <property type="project" value="UniProtKB-KW"/>
</dbReference>
<feature type="transmembrane region" description="Helical" evidence="16">
    <location>
        <begin position="1033"/>
        <end position="1054"/>
    </location>
</feature>
<sequence>MITEQTWSMMLDSDVAGINELAISPRKQLWIKAVKKLTSERLGRESLAAWEEGKPSMGIEEEAQEMDERTKKSSDASNDTDVVFPGNEQTDTDKEDVFKKGVKYKGIFCPSLTNSFHNKQLENSYLQYSSRQRQKSLIMLNIIDLGLKICLMTIWLWRRNERSGGLVESLAWSTCSVLSNVVVCALGWWRCFSNNYLYWASIFTWLLINSQGFIVAGLNFLTQQRLMWYILFVVYAPYAMLPLPLRWCVLAGFGTAFTHLLIAVITLLNDDRHHEDLGCVSRMVAANILLCIAVNLAGMYTKYLTDRGQRQAFLETHRSMETRQRTQNENNRQEKLLLSVLPDFVAKEMIRDIARETARGGPISFTPNQFHRIYIHRYENVSILFADIKGFTALASQCSAQELVKVLNDLFARFDKLSAENHCLRIKLLGDCYYCICGLPVARSDHAHCCVEMGLHMIKAIRDVRYTTKVDLNMRIGIHSGSVLCGVLGLRKWQFDVWSYDVTLANHLESGGIPGRVHISADTLKCLNDVYEVEPGNGTERDNYLKDRDVVTYLIKQVEPLRSRRRYSSRPKIWPEGEHPDNPANRTRKSFKMGNSLTTGGNPATANSGTQGGANASTNANEDDIGVDWTPEIPFENLNSATSVSNLESDYLEDDTGSAKSEQVTRGSGNEKTTKGGIESVSNKRMRLANINPWTLRYNDESLESKFRQLREDMFKSNMICCFVIWLFIAVCQAIILPDCTVLLVALSMTTLLLIASSILVMADEFKGLPTFLQHSSSMLVHNKQHRTFFICGVISLMALTSVIGAIACPVMHTEPLAFQQQEAPPASSPAPSIPPDDAAPAPSARGLDRLILSFLEAALRDDTDVDASDEVANHTERRTSEGLERPRRHREFFRFYGFERHYGSEPPRTRHHHGRNQRKRHPHNHQELIRRTRSTLDQITRQNDQLAIDASPQPLPPLPTDRKILEEVQCLRPEYIVFTWILCLIALASALKLYYLVKTALAIVVVTIYAIMILVVAKDRFSNRVDEDQDEMSIPLSAQMLIFLVIFLVMVTYHGRLVEVTSRLDFLWKQQAERELSDMIESRHNNMQLLKNILPDHVAHHFLTQERPSEELYSQSRDKVGVMFASVPNFTEFYSEDVNKGMECIRLLNEIIADFDELLDERRFHCIEKIKTVGATYMAASGLNPSRNLKDTDDMEHVCRLVDYAVAMRQRLEDVNVHSFNNFDLRVGISCGPLVGGVIGARKPVFDIWGNTVNEASRMDSTGVMGKIQVPSEIARNNFEKGESTDYPIVVALRNVLVFHGIVVRIPLTKKKEKFVPAEDSKEQCMIKFGLDPDFVDYLIGLHRPQIEINAYIGSKHSCIHACMVKLDQNLNPYDYVVDRVSADTKEEYERLIKLVNKCNEKDSGNGCVLLDCVRRNKELRDFFLETRGYKTQKRGLIEVKGKGTMETYFVLGKGTLRTEGTYRDRSACRSLAAVVYGVVQARRKHMRK</sequence>
<evidence type="ECO:0000256" key="16">
    <source>
        <dbReference type="SAM" id="Phobius"/>
    </source>
</evidence>
<dbReference type="CDD" id="cd07302">
    <property type="entry name" value="CHD"/>
    <property type="match status" value="2"/>
</dbReference>
<feature type="transmembrane region" description="Helical" evidence="16">
    <location>
        <begin position="1001"/>
        <end position="1018"/>
    </location>
</feature>
<dbReference type="SUPFAM" id="SSF55073">
    <property type="entry name" value="Nucleotide cyclase"/>
    <property type="match status" value="2"/>
</dbReference>
<feature type="transmembrane region" description="Helical" evidence="16">
    <location>
        <begin position="137"/>
        <end position="157"/>
    </location>
</feature>
<dbReference type="FunFam" id="3.30.70.1230:FF:000002">
    <property type="entry name" value="Adenylate cyclase"/>
    <property type="match status" value="1"/>
</dbReference>
<dbReference type="GO" id="GO:0006171">
    <property type="term" value="P:cAMP biosynthetic process"/>
    <property type="evidence" value="ECO:0007669"/>
    <property type="project" value="UniProtKB-KW"/>
</dbReference>
<comment type="subcellular location">
    <subcellularLocation>
        <location evidence="3">Membrane</location>
        <topology evidence="3">Multi-pass membrane protein</topology>
    </subcellularLocation>
</comment>
<feature type="region of interest" description="Disordered" evidence="15">
    <location>
        <begin position="650"/>
        <end position="677"/>
    </location>
</feature>
<organism evidence="18 19">
    <name type="scientific">Trichomalopsis sarcophagae</name>
    <dbReference type="NCBI Taxonomy" id="543379"/>
    <lineage>
        <taxon>Eukaryota</taxon>
        <taxon>Metazoa</taxon>
        <taxon>Ecdysozoa</taxon>
        <taxon>Arthropoda</taxon>
        <taxon>Hexapoda</taxon>
        <taxon>Insecta</taxon>
        <taxon>Pterygota</taxon>
        <taxon>Neoptera</taxon>
        <taxon>Endopterygota</taxon>
        <taxon>Hymenoptera</taxon>
        <taxon>Apocrita</taxon>
        <taxon>Proctotrupomorpha</taxon>
        <taxon>Chalcidoidea</taxon>
        <taxon>Pteromalidae</taxon>
        <taxon>Pteromalinae</taxon>
        <taxon>Trichomalopsis</taxon>
    </lineage>
</organism>
<dbReference type="Proteomes" id="UP000215335">
    <property type="component" value="Unassembled WGS sequence"/>
</dbReference>
<evidence type="ECO:0000256" key="1">
    <source>
        <dbReference type="ARBA" id="ARBA00001593"/>
    </source>
</evidence>
<evidence type="ECO:0000256" key="7">
    <source>
        <dbReference type="ARBA" id="ARBA00022741"/>
    </source>
</evidence>
<dbReference type="GO" id="GO:0046872">
    <property type="term" value="F:metal ion binding"/>
    <property type="evidence" value="ECO:0007669"/>
    <property type="project" value="UniProtKB-KW"/>
</dbReference>
<evidence type="ECO:0000256" key="4">
    <source>
        <dbReference type="ARBA" id="ARBA00012201"/>
    </source>
</evidence>
<evidence type="ECO:0000256" key="10">
    <source>
        <dbReference type="ARBA" id="ARBA00022989"/>
    </source>
</evidence>
<keyword evidence="5 16" id="KW-0812">Transmembrane</keyword>
<dbReference type="InterPro" id="IPR032628">
    <property type="entry name" value="AC_N"/>
</dbReference>
<feature type="compositionally biased region" description="Basic residues" evidence="15">
    <location>
        <begin position="910"/>
        <end position="924"/>
    </location>
</feature>
<keyword evidence="11" id="KW-0115">cAMP biosynthesis</keyword>
<feature type="region of interest" description="Disordered" evidence="15">
    <location>
        <begin position="820"/>
        <end position="843"/>
    </location>
</feature>
<evidence type="ECO:0000313" key="18">
    <source>
        <dbReference type="EMBL" id="OXU29934.1"/>
    </source>
</evidence>
<comment type="catalytic activity">
    <reaction evidence="1">
        <text>ATP = 3',5'-cyclic AMP + diphosphate</text>
        <dbReference type="Rhea" id="RHEA:15389"/>
        <dbReference type="ChEBI" id="CHEBI:30616"/>
        <dbReference type="ChEBI" id="CHEBI:33019"/>
        <dbReference type="ChEBI" id="CHEBI:58165"/>
        <dbReference type="EC" id="4.6.1.1"/>
    </reaction>
</comment>
<evidence type="ECO:0000256" key="2">
    <source>
        <dbReference type="ARBA" id="ARBA00001946"/>
    </source>
</evidence>
<comment type="similarity">
    <text evidence="14">Belongs to the adenylyl cyclase class-4/guanylyl cyclase family.</text>
</comment>
<evidence type="ECO:0000256" key="15">
    <source>
        <dbReference type="SAM" id="MobiDB-lite"/>
    </source>
</evidence>
<dbReference type="GO" id="GO:0035556">
    <property type="term" value="P:intracellular signal transduction"/>
    <property type="evidence" value="ECO:0007669"/>
    <property type="project" value="InterPro"/>
</dbReference>
<evidence type="ECO:0000256" key="12">
    <source>
        <dbReference type="ARBA" id="ARBA00023136"/>
    </source>
</evidence>
<feature type="transmembrane region" description="Helical" evidence="16">
    <location>
        <begin position="788"/>
        <end position="808"/>
    </location>
</feature>
<feature type="region of interest" description="Disordered" evidence="15">
    <location>
        <begin position="53"/>
        <end position="92"/>
    </location>
</feature>
<keyword evidence="8" id="KW-0067">ATP-binding</keyword>
<protein>
    <recommendedName>
        <fullName evidence="4">adenylate cyclase</fullName>
        <ecNumber evidence="4">4.6.1.1</ecNumber>
    </recommendedName>
</protein>
<dbReference type="SMART" id="SM00044">
    <property type="entry name" value="CYCc"/>
    <property type="match status" value="2"/>
</dbReference>
<dbReference type="EMBL" id="NNAY01000218">
    <property type="protein sequence ID" value="OXU29934.1"/>
    <property type="molecule type" value="Genomic_DNA"/>
</dbReference>
<gene>
    <name evidence="18" type="ORF">TSAR_011137</name>
</gene>
<dbReference type="GO" id="GO:0005886">
    <property type="term" value="C:plasma membrane"/>
    <property type="evidence" value="ECO:0007669"/>
    <property type="project" value="InterPro"/>
</dbReference>
<dbReference type="InterPro" id="IPR009398">
    <property type="entry name" value="Adcy_conserved_dom"/>
</dbReference>
<dbReference type="PANTHER" id="PTHR45627">
    <property type="entry name" value="ADENYLATE CYCLASE TYPE 1"/>
    <property type="match status" value="1"/>
</dbReference>
<dbReference type="InterPro" id="IPR001054">
    <property type="entry name" value="A/G_cyclase"/>
</dbReference>
<name>A0A232FGR6_9HYME</name>
<evidence type="ECO:0000256" key="6">
    <source>
        <dbReference type="ARBA" id="ARBA00022723"/>
    </source>
</evidence>
<evidence type="ECO:0000313" key="19">
    <source>
        <dbReference type="Proteomes" id="UP000215335"/>
    </source>
</evidence>
<feature type="compositionally biased region" description="Polar residues" evidence="15">
    <location>
        <begin position="593"/>
        <end position="620"/>
    </location>
</feature>
<evidence type="ECO:0000256" key="14">
    <source>
        <dbReference type="RuleBase" id="RU000405"/>
    </source>
</evidence>
<dbReference type="OrthoDB" id="60033at2759"/>
<dbReference type="PROSITE" id="PS00452">
    <property type="entry name" value="GUANYLATE_CYCLASE_1"/>
    <property type="match status" value="1"/>
</dbReference>
<feature type="transmembrane region" description="Helical" evidence="16">
    <location>
        <begin position="715"/>
        <end position="736"/>
    </location>
</feature>
<feature type="transmembrane region" description="Helical" evidence="16">
    <location>
        <begin position="169"/>
        <end position="189"/>
    </location>
</feature>
<dbReference type="GO" id="GO:0004016">
    <property type="term" value="F:adenylate cyclase activity"/>
    <property type="evidence" value="ECO:0007669"/>
    <property type="project" value="UniProtKB-EC"/>
</dbReference>
<feature type="transmembrane region" description="Helical" evidence="16">
    <location>
        <begin position="976"/>
        <end position="996"/>
    </location>
</feature>
<evidence type="ECO:0000256" key="8">
    <source>
        <dbReference type="ARBA" id="ARBA00022840"/>
    </source>
</evidence>
<dbReference type="Gene3D" id="3.30.70.1230">
    <property type="entry name" value="Nucleotide cyclase"/>
    <property type="match status" value="2"/>
</dbReference>
<dbReference type="GO" id="GO:0007189">
    <property type="term" value="P:adenylate cyclase-activating G protein-coupled receptor signaling pathway"/>
    <property type="evidence" value="ECO:0007669"/>
    <property type="project" value="TreeGrafter"/>
</dbReference>
<feature type="transmembrane region" description="Helical" evidence="16">
    <location>
        <begin position="280"/>
        <end position="300"/>
    </location>
</feature>
<comment type="cofactor">
    <cofactor evidence="2">
        <name>Mg(2+)</name>
        <dbReference type="ChEBI" id="CHEBI:18420"/>
    </cofactor>
</comment>
<keyword evidence="12 16" id="KW-0472">Membrane</keyword>
<feature type="transmembrane region" description="Helical" evidence="16">
    <location>
        <begin position="226"/>
        <end position="243"/>
    </location>
</feature>
<dbReference type="FunFam" id="3.30.70.1230:FF:000032">
    <property type="entry name" value="Adenylyl cyclase 78C"/>
    <property type="match status" value="1"/>
</dbReference>
<dbReference type="EC" id="4.6.1.1" evidence="4"/>
<keyword evidence="13 14" id="KW-0456">Lyase</keyword>
<dbReference type="Pfam" id="PF06327">
    <property type="entry name" value="Adcy_cons_dom"/>
    <property type="match status" value="1"/>
</dbReference>
<evidence type="ECO:0000256" key="3">
    <source>
        <dbReference type="ARBA" id="ARBA00004141"/>
    </source>
</evidence>
<dbReference type="PROSITE" id="PS50125">
    <property type="entry name" value="GUANYLATE_CYCLASE_2"/>
    <property type="match status" value="2"/>
</dbReference>
<feature type="region of interest" description="Disordered" evidence="15">
    <location>
        <begin position="904"/>
        <end position="926"/>
    </location>
</feature>
<feature type="domain" description="Guanylate cyclase" evidence="17">
    <location>
        <begin position="382"/>
        <end position="509"/>
    </location>
</feature>
<evidence type="ECO:0000256" key="9">
    <source>
        <dbReference type="ARBA" id="ARBA00022842"/>
    </source>
</evidence>
<dbReference type="Pfam" id="PF00211">
    <property type="entry name" value="Guanylate_cyc"/>
    <property type="match status" value="2"/>
</dbReference>
<feature type="transmembrane region" description="Helical" evidence="16">
    <location>
        <begin position="196"/>
        <end position="220"/>
    </location>
</feature>
<feature type="transmembrane region" description="Helical" evidence="16">
    <location>
        <begin position="250"/>
        <end position="268"/>
    </location>
</feature>